<accession>A0A2P2MBL5</accession>
<name>A0A2P2MBL5_RHIMU</name>
<organism evidence="1">
    <name type="scientific">Rhizophora mucronata</name>
    <name type="common">Asiatic mangrove</name>
    <dbReference type="NCBI Taxonomy" id="61149"/>
    <lineage>
        <taxon>Eukaryota</taxon>
        <taxon>Viridiplantae</taxon>
        <taxon>Streptophyta</taxon>
        <taxon>Embryophyta</taxon>
        <taxon>Tracheophyta</taxon>
        <taxon>Spermatophyta</taxon>
        <taxon>Magnoliopsida</taxon>
        <taxon>eudicotyledons</taxon>
        <taxon>Gunneridae</taxon>
        <taxon>Pentapetalae</taxon>
        <taxon>rosids</taxon>
        <taxon>fabids</taxon>
        <taxon>Malpighiales</taxon>
        <taxon>Rhizophoraceae</taxon>
        <taxon>Rhizophora</taxon>
    </lineage>
</organism>
<dbReference type="EMBL" id="GGEC01047142">
    <property type="protein sequence ID" value="MBX27626.1"/>
    <property type="molecule type" value="Transcribed_RNA"/>
</dbReference>
<sequence length="23" mass="2857">MFLYTLEAYLSIEALIFRQFLKF</sequence>
<proteinExistence type="predicted"/>
<protein>
    <submittedName>
        <fullName evidence="1">Uncharacterized protein</fullName>
    </submittedName>
</protein>
<reference evidence="1" key="1">
    <citation type="submission" date="2018-02" db="EMBL/GenBank/DDBJ databases">
        <title>Rhizophora mucronata_Transcriptome.</title>
        <authorList>
            <person name="Meera S.P."/>
            <person name="Sreeshan A."/>
            <person name="Augustine A."/>
        </authorList>
    </citation>
    <scope>NUCLEOTIDE SEQUENCE</scope>
    <source>
        <tissue evidence="1">Leaf</tissue>
    </source>
</reference>
<dbReference type="AlphaFoldDB" id="A0A2P2MBL5"/>
<evidence type="ECO:0000313" key="1">
    <source>
        <dbReference type="EMBL" id="MBX27626.1"/>
    </source>
</evidence>